<organism evidence="1 2">
    <name type="scientific">Gigaspora margarita</name>
    <dbReference type="NCBI Taxonomy" id="4874"/>
    <lineage>
        <taxon>Eukaryota</taxon>
        <taxon>Fungi</taxon>
        <taxon>Fungi incertae sedis</taxon>
        <taxon>Mucoromycota</taxon>
        <taxon>Glomeromycotina</taxon>
        <taxon>Glomeromycetes</taxon>
        <taxon>Diversisporales</taxon>
        <taxon>Gigasporaceae</taxon>
        <taxon>Gigaspora</taxon>
    </lineage>
</organism>
<protein>
    <submittedName>
        <fullName evidence="1">37091_t:CDS:1</fullName>
    </submittedName>
</protein>
<gene>
    <name evidence="1" type="ORF">GMARGA_LOCUS10518</name>
</gene>
<dbReference type="EMBL" id="CAJVQB010005903">
    <property type="protein sequence ID" value="CAG8672778.1"/>
    <property type="molecule type" value="Genomic_DNA"/>
</dbReference>
<reference evidence="1 2" key="1">
    <citation type="submission" date="2021-06" db="EMBL/GenBank/DDBJ databases">
        <authorList>
            <person name="Kallberg Y."/>
            <person name="Tangrot J."/>
            <person name="Rosling A."/>
        </authorList>
    </citation>
    <scope>NUCLEOTIDE SEQUENCE [LARGE SCALE GENOMIC DNA]</scope>
    <source>
        <strain evidence="1 2">120-4 pot B 10/14</strain>
    </source>
</reference>
<dbReference type="Proteomes" id="UP000789901">
    <property type="component" value="Unassembled WGS sequence"/>
</dbReference>
<keyword evidence="2" id="KW-1185">Reference proteome</keyword>
<sequence>MGISIKPFCNSTGLIDPILHSDNLQKVLQTLLANQGLIKHLTTYKYFVEALDIAEEVIFFIG</sequence>
<accession>A0ABN7UUB4</accession>
<proteinExistence type="predicted"/>
<evidence type="ECO:0000313" key="1">
    <source>
        <dbReference type="EMBL" id="CAG8672778.1"/>
    </source>
</evidence>
<comment type="caution">
    <text evidence="1">The sequence shown here is derived from an EMBL/GenBank/DDBJ whole genome shotgun (WGS) entry which is preliminary data.</text>
</comment>
<name>A0ABN7UUB4_GIGMA</name>
<evidence type="ECO:0000313" key="2">
    <source>
        <dbReference type="Proteomes" id="UP000789901"/>
    </source>
</evidence>